<proteinExistence type="predicted"/>
<dbReference type="KEGG" id="psic:J4E96_03155"/>
<dbReference type="RefSeq" id="WP_227424352.1">
    <property type="nucleotide sequence ID" value="NZ_CP071868.1"/>
</dbReference>
<keyword evidence="2" id="KW-1185">Reference proteome</keyword>
<evidence type="ECO:0000313" key="1">
    <source>
        <dbReference type="EMBL" id="QTE30036.1"/>
    </source>
</evidence>
<dbReference type="Proteomes" id="UP000663937">
    <property type="component" value="Chromosome"/>
</dbReference>
<protein>
    <submittedName>
        <fullName evidence="1">Uncharacterized protein</fullName>
    </submittedName>
</protein>
<accession>A0A8A4ZHN0</accession>
<name>A0A8A4ZHN0_9MICO</name>
<organism evidence="1 2">
    <name type="scientific">Pengzhenrongella sicca</name>
    <dbReference type="NCBI Taxonomy" id="2819238"/>
    <lineage>
        <taxon>Bacteria</taxon>
        <taxon>Bacillati</taxon>
        <taxon>Actinomycetota</taxon>
        <taxon>Actinomycetes</taxon>
        <taxon>Micrococcales</taxon>
        <taxon>Pengzhenrongella</taxon>
    </lineage>
</organism>
<dbReference type="AlphaFoldDB" id="A0A8A4ZHN0"/>
<gene>
    <name evidence="1" type="ORF">J4E96_03155</name>
</gene>
<sequence length="284" mass="31454">MGTALIQCSRWSATTLRDHQRLRDALAVIDEEGWNGPTGEALLRFVRRDLVRPLVRMHGLQGPRGAQAEATGWEQAWIELADPKLRTAHSPWAVVWTRVRRAVIGEWLGGEYCVSPRRAWEVREHLDRSLRESSWKGLESLADDHHAARTAGASATDPRLTTAVVRVLVRVGWDAALAADVVDAVVDRLSGPPSRSGARNGARAIGRELGIPQWQVHRVMVLILGAPGWTGVAERIAVEGHRVLDDRAIVSAARSTMHAWHKSPVYEARAVERQPTYSAHRCTS</sequence>
<reference evidence="1" key="1">
    <citation type="submission" date="2021-03" db="EMBL/GenBank/DDBJ databases">
        <title>Pengzhenrongella sicca gen. nov., sp. nov., a new member of suborder Micrococcineae isolated from High-Arctic tundra soil.</title>
        <authorList>
            <person name="Peng F."/>
        </authorList>
    </citation>
    <scope>NUCLEOTIDE SEQUENCE</scope>
    <source>
        <strain evidence="1">LRZ-2</strain>
    </source>
</reference>
<evidence type="ECO:0000313" key="2">
    <source>
        <dbReference type="Proteomes" id="UP000663937"/>
    </source>
</evidence>
<dbReference type="EMBL" id="CP071868">
    <property type="protein sequence ID" value="QTE30036.1"/>
    <property type="molecule type" value="Genomic_DNA"/>
</dbReference>